<protein>
    <submittedName>
        <fullName evidence="1">Transcriptional regulator</fullName>
    </submittedName>
</protein>
<dbReference type="EMBL" id="CP066294">
    <property type="protein sequence ID" value="QQL46884.1"/>
    <property type="molecule type" value="Genomic_DNA"/>
</dbReference>
<sequence length="42" mass="4804">MRTNDVLDYKMSGNTIILEKVSSIPELTVEDLFKDYEGEPVN</sequence>
<name>A0AAX1K194_STRMG</name>
<proteinExistence type="predicted"/>
<accession>A0AAX1K194</accession>
<gene>
    <name evidence="1" type="ORF">IGS65_007330</name>
</gene>
<dbReference type="AlphaFoldDB" id="A0AAX1K194"/>
<evidence type="ECO:0000313" key="2">
    <source>
        <dbReference type="Proteomes" id="UP000595884"/>
    </source>
</evidence>
<evidence type="ECO:0000313" key="1">
    <source>
        <dbReference type="EMBL" id="QQL46884.1"/>
    </source>
</evidence>
<dbReference type="Proteomes" id="UP000595884">
    <property type="component" value="Chromosome"/>
</dbReference>
<reference evidence="2" key="1">
    <citation type="submission" date="2020-12" db="EMBL/GenBank/DDBJ databases">
        <authorList>
            <person name="Wen Z.T."/>
        </authorList>
    </citation>
    <scope>NUCLEOTIDE SEQUENCE [LARGE SCALE GENOMIC DNA]</scope>
    <source>
        <strain evidence="2">27-3</strain>
    </source>
</reference>
<organism evidence="1 2">
    <name type="scientific">Streptococcus mutans</name>
    <dbReference type="NCBI Taxonomy" id="1309"/>
    <lineage>
        <taxon>Bacteria</taxon>
        <taxon>Bacillati</taxon>
        <taxon>Bacillota</taxon>
        <taxon>Bacilli</taxon>
        <taxon>Lactobacillales</taxon>
        <taxon>Streptococcaceae</taxon>
        <taxon>Streptococcus</taxon>
    </lineage>
</organism>